<dbReference type="PROSITE" id="PS00211">
    <property type="entry name" value="ABC_TRANSPORTER_1"/>
    <property type="match status" value="1"/>
</dbReference>
<keyword evidence="3" id="KW-0067">ATP-binding</keyword>
<dbReference type="SMART" id="SM00382">
    <property type="entry name" value="AAA"/>
    <property type="match status" value="2"/>
</dbReference>
<keyword evidence="7" id="KW-1185">Reference proteome</keyword>
<dbReference type="PANTHER" id="PTHR19211:SF15">
    <property type="entry name" value="ATP-BINDING CASSETTE SUB-FAMILY F MEMBER 2"/>
    <property type="match status" value="1"/>
</dbReference>
<feature type="domain" description="ABC transporter" evidence="5">
    <location>
        <begin position="1077"/>
        <end position="1304"/>
    </location>
</feature>
<keyword evidence="2" id="KW-0547">Nucleotide-binding</keyword>
<accession>A0A1Q9CIC2</accession>
<name>A0A1Q9CIC2_SYMMI</name>
<evidence type="ECO:0000313" key="6">
    <source>
        <dbReference type="EMBL" id="OLP82670.1"/>
    </source>
</evidence>
<evidence type="ECO:0000256" key="2">
    <source>
        <dbReference type="ARBA" id="ARBA00022741"/>
    </source>
</evidence>
<dbReference type="Proteomes" id="UP000186817">
    <property type="component" value="Unassembled WGS sequence"/>
</dbReference>
<organism evidence="6 7">
    <name type="scientific">Symbiodinium microadriaticum</name>
    <name type="common">Dinoflagellate</name>
    <name type="synonym">Zooxanthella microadriatica</name>
    <dbReference type="NCBI Taxonomy" id="2951"/>
    <lineage>
        <taxon>Eukaryota</taxon>
        <taxon>Sar</taxon>
        <taxon>Alveolata</taxon>
        <taxon>Dinophyceae</taxon>
        <taxon>Suessiales</taxon>
        <taxon>Symbiodiniaceae</taxon>
        <taxon>Symbiodinium</taxon>
    </lineage>
</organism>
<evidence type="ECO:0000259" key="5">
    <source>
        <dbReference type="PROSITE" id="PS50893"/>
    </source>
</evidence>
<dbReference type="InterPro" id="IPR003439">
    <property type="entry name" value="ABC_transporter-like_ATP-bd"/>
</dbReference>
<dbReference type="Pfam" id="PF12848">
    <property type="entry name" value="ABC_tran_Xtn"/>
    <property type="match status" value="1"/>
</dbReference>
<dbReference type="PANTHER" id="PTHR19211">
    <property type="entry name" value="ATP-BINDING TRANSPORT PROTEIN-RELATED"/>
    <property type="match status" value="1"/>
</dbReference>
<dbReference type="GO" id="GO:0016887">
    <property type="term" value="F:ATP hydrolysis activity"/>
    <property type="evidence" value="ECO:0007669"/>
    <property type="project" value="InterPro"/>
</dbReference>
<evidence type="ECO:0000313" key="7">
    <source>
        <dbReference type="Proteomes" id="UP000186817"/>
    </source>
</evidence>
<dbReference type="InterPro" id="IPR032781">
    <property type="entry name" value="ABC_tran_Xtn"/>
</dbReference>
<dbReference type="InterPro" id="IPR003593">
    <property type="entry name" value="AAA+_ATPase"/>
</dbReference>
<dbReference type="PROSITE" id="PS50893">
    <property type="entry name" value="ABC_TRANSPORTER_2"/>
    <property type="match status" value="2"/>
</dbReference>
<dbReference type="Pfam" id="PF00005">
    <property type="entry name" value="ABC_tran"/>
    <property type="match status" value="2"/>
</dbReference>
<evidence type="ECO:0000256" key="1">
    <source>
        <dbReference type="ARBA" id="ARBA00022737"/>
    </source>
</evidence>
<reference evidence="6 7" key="1">
    <citation type="submission" date="2016-02" db="EMBL/GenBank/DDBJ databases">
        <title>Genome analysis of coral dinoflagellate symbionts highlights evolutionary adaptations to a symbiotic lifestyle.</title>
        <authorList>
            <person name="Aranda M."/>
            <person name="Li Y."/>
            <person name="Liew Y.J."/>
            <person name="Baumgarten S."/>
            <person name="Simakov O."/>
            <person name="Wilson M."/>
            <person name="Piel J."/>
            <person name="Ashoor H."/>
            <person name="Bougouffa S."/>
            <person name="Bajic V.B."/>
            <person name="Ryu T."/>
            <person name="Ravasi T."/>
            <person name="Bayer T."/>
            <person name="Micklem G."/>
            <person name="Kim H."/>
            <person name="Bhak J."/>
            <person name="Lajeunesse T.C."/>
            <person name="Voolstra C.R."/>
        </authorList>
    </citation>
    <scope>NUCLEOTIDE SEQUENCE [LARGE SCALE GENOMIC DNA]</scope>
    <source>
        <strain evidence="6 7">CCMP2467</strain>
    </source>
</reference>
<dbReference type="SUPFAM" id="SSF52540">
    <property type="entry name" value="P-loop containing nucleoside triphosphate hydrolases"/>
    <property type="match status" value="2"/>
</dbReference>
<dbReference type="Gene3D" id="3.40.50.300">
    <property type="entry name" value="P-loop containing nucleotide triphosphate hydrolases"/>
    <property type="match status" value="3"/>
</dbReference>
<dbReference type="EMBL" id="LSRX01001175">
    <property type="protein sequence ID" value="OLP82670.1"/>
    <property type="molecule type" value="Genomic_DNA"/>
</dbReference>
<dbReference type="CDD" id="cd03221">
    <property type="entry name" value="ABCF_EF-3"/>
    <property type="match status" value="1"/>
</dbReference>
<evidence type="ECO:0000256" key="3">
    <source>
        <dbReference type="ARBA" id="ARBA00022840"/>
    </source>
</evidence>
<feature type="region of interest" description="Disordered" evidence="4">
    <location>
        <begin position="1"/>
        <end position="26"/>
    </location>
</feature>
<feature type="domain" description="ABC transporter" evidence="5">
    <location>
        <begin position="66"/>
        <end position="305"/>
    </location>
</feature>
<proteinExistence type="predicted"/>
<gene>
    <name evidence="6" type="primary">abcF2</name>
    <name evidence="6" type="ORF">AK812_SmicGene36667</name>
</gene>
<sequence length="1306" mass="144142">MGRKEDEKRKAKAKAKTAAGKKDKVNDQVDKVQKEAMLKGNVKRAAVLETAVVTGVLASQQQAMDVKIEQFSMGVYGKEFIKDTKLELNFGRRYGLIGMNGSGKSTMLAAIAAREIPIPDHIDIWFLDSEAKPEDTTAIQAVVNVVADEHKRLEELSIKLLEEDPEKNADYLQVIGDKLDKMDPSTFEPRACELLHGLGFSPQMMQKATKDMSGGWRMRVALAQALFVEPLLLILDEPTNHLDLGACVWLEVTKVETHRYGTTLTAPGHNFATGAQILVEGVSGLEEDTFIVDDVVGSKFSILRNICVDIASMDPDTSIVQTTCPHRIGNSAACVVLQAFDTVAQVHVRHIYEIGEIVDDRSLRLGFWCDVSRVVLPASLSASLSRGTLSCERCSVVVERSGSAVPGVATLVIRPHRSKDSCLRDWRCGLCARAIDVPGATQLLRPATPDISLLHVGQAGWNQCNGIFHRSTKGFQNGPLLSIVYSEELSMWCLLADVLPLHPLLCQRRALNLPDWDGPQLLYVRRGPLGLLGRWEPVIGPAPGPLVEVYKETRIVQASSNQLSPILDPTLGSSVLDLLLNYTEADWRGGLCHGSVWGLSPLEAMLLALELWSQMNACAAVCRHWQEALKPHRSLKQICWHALQLPPELGPNLPVPPILAAVIAIATFTSLWREQHLVMQKFSQPAFRRYVWPARVSRIELASELPSDEDGSLDGPTAAVLNRYAGVFSSLLQQVLKDLPLPWTTTPGTAGVAADGDGHRFACCDLLDGFAEQEGPVGFLGMDSDGAIELWSSEGVKLLPHADSVLQTLASSGLNPVSRSYGWLCHRVEPPRGLPETELSFMCPTCAEGKRCLGASQVAGANKLELRDPAGTKIELQIEVTLLPFFATSKDPSLVHKLLPFLLMSVDSSLQPLLQQLVGELEALSLPSHQKNSDSDTSSEGQVAFSESREYLSRYPNTLLFTSHSEDFMNGVCTNIMQLTQKGTLVVWGGNYDQYIKTRTEVEKNQMTKYKKEQDDIKHLQEFIRSCGTYANLRVQAESKQKIIDKMVEAGLTEKPMPDPTYEFSFPDSEKISPPVMAFAGVSFSYSGKKEDHLYEKLELGVDLDSRIALVGPNGAGKSTLLKLMLQQIEPTEGEVKRSGKLRIGHYNQHSEAVLDLEASPLQFLKDLYPEGIVTTSGKKKMEDPEWRGKLGSFGITGDFQTRKMKTMSDGYRTRMVMLLMALVNPHVLLLDEPTNHLDMQCIDALAGAINKFSGGVVLVSHDFRLISQVAKEIWVCDKKTVSKWEGDIQSYKKHLKKEVMKKFKA</sequence>
<dbReference type="OrthoDB" id="2110130at2759"/>
<dbReference type="InterPro" id="IPR017871">
    <property type="entry name" value="ABC_transporter-like_CS"/>
</dbReference>
<keyword evidence="1" id="KW-0677">Repeat</keyword>
<protein>
    <submittedName>
        <fullName evidence="6">ABC transporter F family member 2</fullName>
    </submittedName>
</protein>
<dbReference type="InterPro" id="IPR027417">
    <property type="entry name" value="P-loop_NTPase"/>
</dbReference>
<evidence type="ECO:0000256" key="4">
    <source>
        <dbReference type="SAM" id="MobiDB-lite"/>
    </source>
</evidence>
<comment type="caution">
    <text evidence="6">The sequence shown here is derived from an EMBL/GenBank/DDBJ whole genome shotgun (WGS) entry which is preliminary data.</text>
</comment>
<dbReference type="InterPro" id="IPR050611">
    <property type="entry name" value="ABCF"/>
</dbReference>
<dbReference type="FunFam" id="3.40.50.300:FF:000104">
    <property type="entry name" value="ATP-binding cassette sub-family F member 3"/>
    <property type="match status" value="1"/>
</dbReference>
<dbReference type="GO" id="GO:0005524">
    <property type="term" value="F:ATP binding"/>
    <property type="evidence" value="ECO:0007669"/>
    <property type="project" value="UniProtKB-KW"/>
</dbReference>